<dbReference type="InterPro" id="IPR022385">
    <property type="entry name" value="Rhs_assc_core"/>
</dbReference>
<dbReference type="NCBIfam" id="TIGR03696">
    <property type="entry name" value="Rhs_assc_core"/>
    <property type="match status" value="1"/>
</dbReference>
<dbReference type="AlphaFoldDB" id="A0AAW9SDX2"/>
<dbReference type="RefSeq" id="WP_346822773.1">
    <property type="nucleotide sequence ID" value="NZ_JBDKWZ010000011.1"/>
</dbReference>
<keyword evidence="2" id="KW-1185">Reference proteome</keyword>
<evidence type="ECO:0000313" key="1">
    <source>
        <dbReference type="EMBL" id="MEN7549995.1"/>
    </source>
</evidence>
<gene>
    <name evidence="1" type="ORF">AAG747_18865</name>
</gene>
<organism evidence="1 2">
    <name type="scientific">Rapidithrix thailandica</name>
    <dbReference type="NCBI Taxonomy" id="413964"/>
    <lineage>
        <taxon>Bacteria</taxon>
        <taxon>Pseudomonadati</taxon>
        <taxon>Bacteroidota</taxon>
        <taxon>Cytophagia</taxon>
        <taxon>Cytophagales</taxon>
        <taxon>Flammeovirgaceae</taxon>
        <taxon>Rapidithrix</taxon>
    </lineage>
</organism>
<dbReference type="PANTHER" id="PTHR32305:SF15">
    <property type="entry name" value="PROTEIN RHSA-RELATED"/>
    <property type="match status" value="1"/>
</dbReference>
<dbReference type="Proteomes" id="UP001403385">
    <property type="component" value="Unassembled WGS sequence"/>
</dbReference>
<dbReference type="Gene3D" id="2.180.10.10">
    <property type="entry name" value="RHS repeat-associated core"/>
    <property type="match status" value="1"/>
</dbReference>
<reference evidence="1 2" key="1">
    <citation type="submission" date="2024-04" db="EMBL/GenBank/DDBJ databases">
        <title>Novel genus in family Flammeovirgaceae.</title>
        <authorList>
            <person name="Nguyen T.H."/>
            <person name="Vuong T.Q."/>
            <person name="Le H."/>
            <person name="Kim S.-G."/>
        </authorList>
    </citation>
    <scope>NUCLEOTIDE SEQUENCE [LARGE SCALE GENOMIC DNA]</scope>
    <source>
        <strain evidence="1 2">JCM 23209</strain>
    </source>
</reference>
<dbReference type="PANTHER" id="PTHR32305">
    <property type="match status" value="1"/>
</dbReference>
<dbReference type="InterPro" id="IPR050708">
    <property type="entry name" value="T6SS_VgrG/RHS"/>
</dbReference>
<proteinExistence type="predicted"/>
<sequence length="343" mass="38874">MATITDRVKYKDNSRASEVLSASDYFPFGKQMAGRNYSDENYRYGFNGKEDDRDFGNQHLIQDYGFRLYNPEIGKFLSVDPLASSYPMLTPYQFASNMPVSAIDLDGLEAYLVDHTNSGPVRARLSLVSSEGPKLLIIEDGKEQTVYHFGLAPYEKYTGYIESWTLIRDGSLQPKSGSRRQSWSPWIPKQAKPDYDSFKARTLGPKLNQFNINMPSLFLNKIKKSVPSLRSGDINLRYTGGTSTWSNEYQQKDLDILAEKILNTSGIKKIKFEIIMPYNKDSGIDPNAIIDLDNKLYDLGQNLIKELQQRGVNVTMEVDTKVKGYSEDEMSSQNTGPKVEVIK</sequence>
<dbReference type="EMBL" id="JBDKWZ010000011">
    <property type="protein sequence ID" value="MEN7549995.1"/>
    <property type="molecule type" value="Genomic_DNA"/>
</dbReference>
<evidence type="ECO:0000313" key="2">
    <source>
        <dbReference type="Proteomes" id="UP001403385"/>
    </source>
</evidence>
<comment type="caution">
    <text evidence="1">The sequence shown here is derived from an EMBL/GenBank/DDBJ whole genome shotgun (WGS) entry which is preliminary data.</text>
</comment>
<accession>A0AAW9SDX2</accession>
<name>A0AAW9SDX2_9BACT</name>
<protein>
    <submittedName>
        <fullName evidence="1">RHS repeat-associated core domain-containing protein</fullName>
    </submittedName>
</protein>